<sequence>MSIVSPRIQDNSIESYCILRPKHPKVVETLQRLNNYSPYKVVSDLLQPKTGDLHEKFYDDEIINSPRQNNSADKKEVTLAIGTSKLLARRNRK</sequence>
<proteinExistence type="predicted"/>
<keyword evidence="2" id="KW-1185">Reference proteome</keyword>
<name>A0A1R2D2W8_9CILI</name>
<accession>A0A1R2D2W8</accession>
<dbReference type="EMBL" id="MPUH01000010">
    <property type="protein sequence ID" value="OMJ95592.1"/>
    <property type="molecule type" value="Genomic_DNA"/>
</dbReference>
<reference evidence="1 2" key="1">
    <citation type="submission" date="2016-11" db="EMBL/GenBank/DDBJ databases">
        <title>The macronuclear genome of Stentor coeruleus: a giant cell with tiny introns.</title>
        <authorList>
            <person name="Slabodnick M."/>
            <person name="Ruby J.G."/>
            <person name="Reiff S.B."/>
            <person name="Swart E.C."/>
            <person name="Gosai S."/>
            <person name="Prabakaran S."/>
            <person name="Witkowska E."/>
            <person name="Larue G.E."/>
            <person name="Fisher S."/>
            <person name="Freeman R.M."/>
            <person name="Gunawardena J."/>
            <person name="Chu W."/>
            <person name="Stover N.A."/>
            <person name="Gregory B.D."/>
            <person name="Nowacki M."/>
            <person name="Derisi J."/>
            <person name="Roy S.W."/>
            <person name="Marshall W.F."/>
            <person name="Sood P."/>
        </authorList>
    </citation>
    <scope>NUCLEOTIDE SEQUENCE [LARGE SCALE GENOMIC DNA]</scope>
    <source>
        <strain evidence="1">WM001</strain>
    </source>
</reference>
<evidence type="ECO:0000313" key="1">
    <source>
        <dbReference type="EMBL" id="OMJ95592.1"/>
    </source>
</evidence>
<evidence type="ECO:0000313" key="2">
    <source>
        <dbReference type="Proteomes" id="UP000187209"/>
    </source>
</evidence>
<gene>
    <name evidence="1" type="ORF">SteCoe_1015</name>
</gene>
<protein>
    <submittedName>
        <fullName evidence="1">Uncharacterized protein</fullName>
    </submittedName>
</protein>
<organism evidence="1 2">
    <name type="scientific">Stentor coeruleus</name>
    <dbReference type="NCBI Taxonomy" id="5963"/>
    <lineage>
        <taxon>Eukaryota</taxon>
        <taxon>Sar</taxon>
        <taxon>Alveolata</taxon>
        <taxon>Ciliophora</taxon>
        <taxon>Postciliodesmatophora</taxon>
        <taxon>Heterotrichea</taxon>
        <taxon>Heterotrichida</taxon>
        <taxon>Stentoridae</taxon>
        <taxon>Stentor</taxon>
    </lineage>
</organism>
<dbReference type="Proteomes" id="UP000187209">
    <property type="component" value="Unassembled WGS sequence"/>
</dbReference>
<dbReference type="AlphaFoldDB" id="A0A1R2D2W8"/>
<comment type="caution">
    <text evidence="1">The sequence shown here is derived from an EMBL/GenBank/DDBJ whole genome shotgun (WGS) entry which is preliminary data.</text>
</comment>